<accession>A0ABR7LTE3</accession>
<keyword evidence="6" id="KW-1185">Reference proteome</keyword>
<reference evidence="5 6" key="1">
    <citation type="submission" date="2020-06" db="EMBL/GenBank/DDBJ databases">
        <title>Actinomadura xiongansis sp. nov., isolated from soil of Baiyangdian.</title>
        <authorList>
            <person name="Zhang X."/>
        </authorList>
    </citation>
    <scope>NUCLEOTIDE SEQUENCE [LARGE SCALE GENOMIC DNA]</scope>
    <source>
        <strain evidence="5 6">HBUM206468</strain>
    </source>
</reference>
<keyword evidence="2" id="KW-0560">Oxidoreductase</keyword>
<sequence length="334" mass="34152">MNRSILLESPGSWRLVTTDAPEPGPGEALVKVSAAGVCGSDRELHAGTRPEGFAAYPVTPGHEWSGTVTAVGAGTDPSLVGSPVVGEGYRACLACDNCRRGDTNLCTGGYDETGFTRPGAFADHLLLPARLLHVLAPGTDLRAAALLEPAAVVASALRKAAPRPGDSVAVVGAGTLGFLSLQLLAASSPAELTVTDPRSERERPALEAGATGFHPPEAAERLTGRFDVVVETAGAPGTAHTAVALARRGGRVVLTGIPGDPADAIPTSLIVTRALTLSSVFGATSADWTYAVRAFNAGILAPEALITHDLPLEDYERALNLSGSPTAGKVLLHP</sequence>
<comment type="caution">
    <text evidence="5">The sequence shown here is derived from an EMBL/GenBank/DDBJ whole genome shotgun (WGS) entry which is preliminary data.</text>
</comment>
<evidence type="ECO:0000259" key="4">
    <source>
        <dbReference type="Pfam" id="PF08240"/>
    </source>
</evidence>
<dbReference type="SUPFAM" id="SSF51735">
    <property type="entry name" value="NAD(P)-binding Rossmann-fold domains"/>
    <property type="match status" value="1"/>
</dbReference>
<dbReference type="InterPro" id="IPR050129">
    <property type="entry name" value="Zn_alcohol_dh"/>
</dbReference>
<organism evidence="5 6">
    <name type="scientific">Actinomadura alba</name>
    <dbReference type="NCBI Taxonomy" id="406431"/>
    <lineage>
        <taxon>Bacteria</taxon>
        <taxon>Bacillati</taxon>
        <taxon>Actinomycetota</taxon>
        <taxon>Actinomycetes</taxon>
        <taxon>Streptosporangiales</taxon>
        <taxon>Thermomonosporaceae</taxon>
        <taxon>Actinomadura</taxon>
    </lineage>
</organism>
<protein>
    <submittedName>
        <fullName evidence="5">Alcohol dehydrogenase catalytic domain-containing protein</fullName>
    </submittedName>
</protein>
<dbReference type="SUPFAM" id="SSF50129">
    <property type="entry name" value="GroES-like"/>
    <property type="match status" value="1"/>
</dbReference>
<feature type="domain" description="Alcohol dehydrogenase-like N-terminal" evidence="4">
    <location>
        <begin position="24"/>
        <end position="133"/>
    </location>
</feature>
<dbReference type="InterPro" id="IPR013149">
    <property type="entry name" value="ADH-like_C"/>
</dbReference>
<dbReference type="PANTHER" id="PTHR43401">
    <property type="entry name" value="L-THREONINE 3-DEHYDROGENASE"/>
    <property type="match status" value="1"/>
</dbReference>
<evidence type="ECO:0000313" key="6">
    <source>
        <dbReference type="Proteomes" id="UP000805614"/>
    </source>
</evidence>
<name>A0ABR7LTE3_9ACTN</name>
<dbReference type="InterPro" id="IPR011032">
    <property type="entry name" value="GroES-like_sf"/>
</dbReference>
<dbReference type="RefSeq" id="WP_187245144.1">
    <property type="nucleotide sequence ID" value="NZ_BAAAOK010000026.1"/>
</dbReference>
<proteinExistence type="predicted"/>
<dbReference type="Gene3D" id="3.90.180.10">
    <property type="entry name" value="Medium-chain alcohol dehydrogenases, catalytic domain"/>
    <property type="match status" value="1"/>
</dbReference>
<evidence type="ECO:0000256" key="1">
    <source>
        <dbReference type="ARBA" id="ARBA00001947"/>
    </source>
</evidence>
<dbReference type="Proteomes" id="UP000805614">
    <property type="component" value="Unassembled WGS sequence"/>
</dbReference>
<dbReference type="Gene3D" id="3.40.50.720">
    <property type="entry name" value="NAD(P)-binding Rossmann-like Domain"/>
    <property type="match status" value="1"/>
</dbReference>
<dbReference type="EMBL" id="JABVEC010000017">
    <property type="protein sequence ID" value="MBC6468125.1"/>
    <property type="molecule type" value="Genomic_DNA"/>
</dbReference>
<evidence type="ECO:0000256" key="2">
    <source>
        <dbReference type="ARBA" id="ARBA00023002"/>
    </source>
</evidence>
<evidence type="ECO:0000259" key="3">
    <source>
        <dbReference type="Pfam" id="PF00107"/>
    </source>
</evidence>
<dbReference type="InterPro" id="IPR036291">
    <property type="entry name" value="NAD(P)-bd_dom_sf"/>
</dbReference>
<evidence type="ECO:0000313" key="5">
    <source>
        <dbReference type="EMBL" id="MBC6468125.1"/>
    </source>
</evidence>
<dbReference type="InterPro" id="IPR013154">
    <property type="entry name" value="ADH-like_N"/>
</dbReference>
<gene>
    <name evidence="5" type="ORF">HKK74_21895</name>
</gene>
<dbReference type="PANTHER" id="PTHR43401:SF2">
    <property type="entry name" value="L-THREONINE 3-DEHYDROGENASE"/>
    <property type="match status" value="1"/>
</dbReference>
<dbReference type="Pfam" id="PF08240">
    <property type="entry name" value="ADH_N"/>
    <property type="match status" value="1"/>
</dbReference>
<dbReference type="Pfam" id="PF00107">
    <property type="entry name" value="ADH_zinc_N"/>
    <property type="match status" value="1"/>
</dbReference>
<feature type="domain" description="Alcohol dehydrogenase-like C-terminal" evidence="3">
    <location>
        <begin position="177"/>
        <end position="295"/>
    </location>
</feature>
<comment type="cofactor">
    <cofactor evidence="1">
        <name>Zn(2+)</name>
        <dbReference type="ChEBI" id="CHEBI:29105"/>
    </cofactor>
</comment>